<dbReference type="PROSITE" id="PS50033">
    <property type="entry name" value="UBX"/>
    <property type="match status" value="1"/>
</dbReference>
<dbReference type="Proteomes" id="UP000030748">
    <property type="component" value="Unassembled WGS sequence"/>
</dbReference>
<feature type="compositionally biased region" description="Polar residues" evidence="2">
    <location>
        <begin position="305"/>
        <end position="323"/>
    </location>
</feature>
<dbReference type="STRING" id="4155.A0A022QYU5"/>
<organism evidence="5 6">
    <name type="scientific">Erythranthe guttata</name>
    <name type="common">Yellow monkey flower</name>
    <name type="synonym">Mimulus guttatus</name>
    <dbReference type="NCBI Taxonomy" id="4155"/>
    <lineage>
        <taxon>Eukaryota</taxon>
        <taxon>Viridiplantae</taxon>
        <taxon>Streptophyta</taxon>
        <taxon>Embryophyta</taxon>
        <taxon>Tracheophyta</taxon>
        <taxon>Spermatophyta</taxon>
        <taxon>Magnoliopsida</taxon>
        <taxon>eudicotyledons</taxon>
        <taxon>Gunneridae</taxon>
        <taxon>Pentapetalae</taxon>
        <taxon>asterids</taxon>
        <taxon>lamiids</taxon>
        <taxon>Lamiales</taxon>
        <taxon>Phrymaceae</taxon>
        <taxon>Erythranthe</taxon>
    </lineage>
</organism>
<keyword evidence="1" id="KW-0833">Ubl conjugation pathway</keyword>
<evidence type="ECO:0008006" key="7">
    <source>
        <dbReference type="Google" id="ProtNLM"/>
    </source>
</evidence>
<dbReference type="Pfam" id="PF00789">
    <property type="entry name" value="UBX"/>
    <property type="match status" value="1"/>
</dbReference>
<feature type="compositionally biased region" description="Polar residues" evidence="2">
    <location>
        <begin position="254"/>
        <end position="270"/>
    </location>
</feature>
<accession>A0A022QYU5</accession>
<dbReference type="SUPFAM" id="SSF54236">
    <property type="entry name" value="Ubiquitin-like"/>
    <property type="match status" value="1"/>
</dbReference>
<evidence type="ECO:0000256" key="2">
    <source>
        <dbReference type="SAM" id="MobiDB-lite"/>
    </source>
</evidence>
<dbReference type="PANTHER" id="PTHR47770:SF1">
    <property type="entry name" value="PLANT UBX DOMAIN-CONTAINING PROTEIN 11"/>
    <property type="match status" value="1"/>
</dbReference>
<dbReference type="Gene3D" id="3.10.20.90">
    <property type="entry name" value="Phosphatidylinositol 3-kinase Catalytic Subunit, Chain A, domain 1"/>
    <property type="match status" value="1"/>
</dbReference>
<dbReference type="InterPro" id="IPR029071">
    <property type="entry name" value="Ubiquitin-like_domsf"/>
</dbReference>
<dbReference type="CDD" id="cd01767">
    <property type="entry name" value="UBX"/>
    <property type="match status" value="1"/>
</dbReference>
<evidence type="ECO:0000313" key="6">
    <source>
        <dbReference type="Proteomes" id="UP000030748"/>
    </source>
</evidence>
<dbReference type="PROSITE" id="PS50053">
    <property type="entry name" value="UBIQUITIN_2"/>
    <property type="match status" value="1"/>
</dbReference>
<dbReference type="InterPro" id="IPR001012">
    <property type="entry name" value="UBX_dom"/>
</dbReference>
<protein>
    <recommendedName>
        <fullName evidence="7">UBX domain-containing protein</fullName>
    </recommendedName>
</protein>
<dbReference type="EMBL" id="KI630827">
    <property type="protein sequence ID" value="EYU32759.1"/>
    <property type="molecule type" value="Genomic_DNA"/>
</dbReference>
<feature type="compositionally biased region" description="Basic and acidic residues" evidence="2">
    <location>
        <begin position="363"/>
        <end position="375"/>
    </location>
</feature>
<feature type="region of interest" description="Disordered" evidence="2">
    <location>
        <begin position="251"/>
        <end position="270"/>
    </location>
</feature>
<keyword evidence="6" id="KW-1185">Reference proteome</keyword>
<feature type="region of interest" description="Disordered" evidence="2">
    <location>
        <begin position="295"/>
        <end position="399"/>
    </location>
</feature>
<feature type="compositionally biased region" description="Polar residues" evidence="2">
    <location>
        <begin position="25"/>
        <end position="35"/>
    </location>
</feature>
<gene>
    <name evidence="5" type="ORF">MIMGU_mgv1a007676mg</name>
</gene>
<dbReference type="SMART" id="SM00166">
    <property type="entry name" value="UBX"/>
    <property type="match status" value="1"/>
</dbReference>
<dbReference type="InterPro" id="IPR000626">
    <property type="entry name" value="Ubiquitin-like_dom"/>
</dbReference>
<feature type="compositionally biased region" description="Polar residues" evidence="2">
    <location>
        <begin position="335"/>
        <end position="345"/>
    </location>
</feature>
<evidence type="ECO:0000313" key="5">
    <source>
        <dbReference type="EMBL" id="EYU32759.1"/>
    </source>
</evidence>
<sequence>MFLVQDTTAAFLTAALASGKHLASGTSEAETSEQVTPGAHVSTPLSDDPIVSVDAEQPLHSDNIEDRSNYEDAFKVTRFGFAFDYYFCQLYFARSKLYRCFFHAQETDSKKDDVAIPEPSRKNVDFHDNNSGSSNVGSREIVNEASAVVHVNTVAAAEVEKTDASDSSAIKSNDVFLNIRLPDGSSLQVKFLVTDTLKMVKDYIHENQTSGLRSFSIAIPYPRKVFNDQDLNSTLSELGFFKRQALVVVPHNKGGSSQPQTYSSTDTASSNASEGYWASVRRILSYANPFSYLGRGASSPSASPEPQSGLWQYSPNPSLQNNLRDGGGPSPAIPSEQSGPGTSGENSRKRQQSARFGGNIHTLKHDEEDDSRFNDRNAFWNGNSTQYGGGGDNNNNDGK</sequence>
<feature type="domain" description="UBX" evidence="3">
    <location>
        <begin position="170"/>
        <end position="248"/>
    </location>
</feature>
<dbReference type="AlphaFoldDB" id="A0A022QYU5"/>
<evidence type="ECO:0000256" key="1">
    <source>
        <dbReference type="ARBA" id="ARBA00022786"/>
    </source>
</evidence>
<evidence type="ECO:0000259" key="4">
    <source>
        <dbReference type="PROSITE" id="PS50053"/>
    </source>
</evidence>
<name>A0A022QYU5_ERYGU</name>
<evidence type="ECO:0000259" key="3">
    <source>
        <dbReference type="PROSITE" id="PS50033"/>
    </source>
</evidence>
<feature type="domain" description="Ubiquitin-like" evidence="4">
    <location>
        <begin position="175"/>
        <end position="255"/>
    </location>
</feature>
<reference evidence="5 6" key="1">
    <citation type="journal article" date="2013" name="Proc. Natl. Acad. Sci. U.S.A.">
        <title>Fine-scale variation in meiotic recombination in Mimulus inferred from population shotgun sequencing.</title>
        <authorList>
            <person name="Hellsten U."/>
            <person name="Wright K.M."/>
            <person name="Jenkins J."/>
            <person name="Shu S."/>
            <person name="Yuan Y."/>
            <person name="Wessler S.R."/>
            <person name="Schmutz J."/>
            <person name="Willis J.H."/>
            <person name="Rokhsar D.S."/>
        </authorList>
    </citation>
    <scope>NUCLEOTIDE SEQUENCE [LARGE SCALE GENOMIC DNA]</scope>
    <source>
        <strain evidence="6">cv. DUN x IM62</strain>
    </source>
</reference>
<proteinExistence type="predicted"/>
<dbReference type="PANTHER" id="PTHR47770">
    <property type="entry name" value="PLANT UBX DOMAIN-CONTAINING PROTEIN 11"/>
    <property type="match status" value="1"/>
</dbReference>
<feature type="region of interest" description="Disordered" evidence="2">
    <location>
        <begin position="25"/>
        <end position="50"/>
    </location>
</feature>